<evidence type="ECO:0000256" key="1">
    <source>
        <dbReference type="SAM" id="MobiDB-lite"/>
    </source>
</evidence>
<dbReference type="Proteomes" id="UP000419138">
    <property type="component" value="Unassembled WGS sequence"/>
</dbReference>
<organism evidence="2 3">
    <name type="scientific">Streptomyces jumonjinensis</name>
    <dbReference type="NCBI Taxonomy" id="1945"/>
    <lineage>
        <taxon>Bacteria</taxon>
        <taxon>Bacillati</taxon>
        <taxon>Actinomycetota</taxon>
        <taxon>Actinomycetes</taxon>
        <taxon>Kitasatosporales</taxon>
        <taxon>Streptomycetaceae</taxon>
        <taxon>Streptomyces</taxon>
    </lineage>
</organism>
<accession>A0A646KSQ8</accession>
<evidence type="ECO:0000313" key="3">
    <source>
        <dbReference type="Proteomes" id="UP000419138"/>
    </source>
</evidence>
<gene>
    <name evidence="2" type="ORF">FF041_34805</name>
</gene>
<feature type="region of interest" description="Disordered" evidence="1">
    <location>
        <begin position="1"/>
        <end position="30"/>
    </location>
</feature>
<reference evidence="2 3" key="1">
    <citation type="submission" date="2019-05" db="EMBL/GenBank/DDBJ databases">
        <title>Comparative genomics and metabolomics analyses of clavulanic acid producing Streptomyces species provides insight into specialized metabolism and evolution of beta-lactam biosynthetic gene clusters.</title>
        <authorList>
            <person name="Moore M.A."/>
            <person name="Cruz-Morales P."/>
            <person name="Barona Gomez F."/>
            <person name="Kapil T."/>
        </authorList>
    </citation>
    <scope>NUCLEOTIDE SEQUENCE [LARGE SCALE GENOMIC DNA]</scope>
    <source>
        <strain evidence="2 3">NRRL 5741</strain>
    </source>
</reference>
<dbReference type="InterPro" id="IPR007438">
    <property type="entry name" value="DUF488"/>
</dbReference>
<comment type="caution">
    <text evidence="2">The sequence shown here is derived from an EMBL/GenBank/DDBJ whole genome shotgun (WGS) entry which is preliminary data.</text>
</comment>
<proteinExistence type="predicted"/>
<protein>
    <submittedName>
        <fullName evidence="2">DUF488 domain-containing protein</fullName>
    </submittedName>
</protein>
<dbReference type="EMBL" id="VCLA01000197">
    <property type="protein sequence ID" value="MQT05120.1"/>
    <property type="molecule type" value="Genomic_DNA"/>
</dbReference>
<dbReference type="Pfam" id="PF04343">
    <property type="entry name" value="DUF488"/>
    <property type="match status" value="1"/>
</dbReference>
<sequence>MRNPWGRERSGGARILRPSGTEGGPAGVRTGRAGRLSPCAAGAAQVLTGPSGRHRRSIRARRRRRRRVGVRAPRKECLVLTLFTNRFQAYQPPQGVPVRITLGAPRFKLPYSLTHSVRELAPRREYLSRPEPEFAKAYRADLDQLGPARIAERLRQIAQAEGDHRLVLLCFEDLAKPTLWCHRRVFAAWWKDVTGDEVRELSPMEDTPYRQDTLM</sequence>
<feature type="compositionally biased region" description="Basic and acidic residues" evidence="1">
    <location>
        <begin position="1"/>
        <end position="11"/>
    </location>
</feature>
<name>A0A646KSQ8_STRJU</name>
<keyword evidence="3" id="KW-1185">Reference proteome</keyword>
<feature type="compositionally biased region" description="Basic residues" evidence="1">
    <location>
        <begin position="52"/>
        <end position="68"/>
    </location>
</feature>
<feature type="region of interest" description="Disordered" evidence="1">
    <location>
        <begin position="47"/>
        <end position="68"/>
    </location>
</feature>
<evidence type="ECO:0000313" key="2">
    <source>
        <dbReference type="EMBL" id="MQT05120.1"/>
    </source>
</evidence>
<dbReference type="AlphaFoldDB" id="A0A646KSQ8"/>